<dbReference type="AlphaFoldDB" id="A0A425C091"/>
<evidence type="ECO:0000259" key="1">
    <source>
        <dbReference type="Pfam" id="PF22936"/>
    </source>
</evidence>
<reference evidence="2 3" key="1">
    <citation type="submission" date="2018-06" db="EMBL/GenBank/DDBJ databases">
        <title>Comparative genomics of downy mildews reveals potential adaptations to biotrophy.</title>
        <authorList>
            <person name="Fletcher K."/>
            <person name="Klosterman S.J."/>
            <person name="Derevnina L."/>
            <person name="Martin F."/>
            <person name="Koike S."/>
            <person name="Reyes Chin-Wo S."/>
            <person name="Mou B."/>
            <person name="Michelmore R."/>
        </authorList>
    </citation>
    <scope>NUCLEOTIDE SEQUENCE [LARGE SCALE GENOMIC DNA]</scope>
    <source>
        <strain evidence="2 3">R13</strain>
    </source>
</reference>
<proteinExistence type="predicted"/>
<organism evidence="2 3">
    <name type="scientific">Peronospora effusa</name>
    <dbReference type="NCBI Taxonomy" id="542832"/>
    <lineage>
        <taxon>Eukaryota</taxon>
        <taxon>Sar</taxon>
        <taxon>Stramenopiles</taxon>
        <taxon>Oomycota</taxon>
        <taxon>Peronosporomycetes</taxon>
        <taxon>Peronosporales</taxon>
        <taxon>Peronosporaceae</taxon>
        <taxon>Peronospora</taxon>
    </lineage>
</organism>
<sequence length="116" mass="13242">MLSHQADDTINAVKKDTSDMTIEWVLDSASDCHVRTNKEILINLRFNDGPMVFDWEGKASQYTEQIGEVELIVRNETTPHAMNPLSLSNVLFTPIGTTNLLSLDRLEQDGWDFRKF</sequence>
<feature type="domain" description="Retrovirus-related Pol polyprotein from transposon TNT 1-94-like beta-barrel" evidence="1">
    <location>
        <begin position="24"/>
        <end position="110"/>
    </location>
</feature>
<evidence type="ECO:0000313" key="2">
    <source>
        <dbReference type="EMBL" id="RQM10469.1"/>
    </source>
</evidence>
<protein>
    <recommendedName>
        <fullName evidence="1">Retrovirus-related Pol polyprotein from transposon TNT 1-94-like beta-barrel domain-containing protein</fullName>
    </recommendedName>
</protein>
<dbReference type="Proteomes" id="UP000286097">
    <property type="component" value="Unassembled WGS sequence"/>
</dbReference>
<evidence type="ECO:0000313" key="3">
    <source>
        <dbReference type="Proteomes" id="UP000286097"/>
    </source>
</evidence>
<comment type="caution">
    <text evidence="2">The sequence shown here is derived from an EMBL/GenBank/DDBJ whole genome shotgun (WGS) entry which is preliminary data.</text>
</comment>
<name>A0A425C091_9STRA</name>
<dbReference type="Pfam" id="PF22936">
    <property type="entry name" value="Pol_BBD"/>
    <property type="match status" value="1"/>
</dbReference>
<gene>
    <name evidence="2" type="ORF">DD237_003907</name>
</gene>
<dbReference type="VEuPathDB" id="FungiDB:DD237_003907"/>
<dbReference type="InterPro" id="IPR054722">
    <property type="entry name" value="PolX-like_BBD"/>
</dbReference>
<accession>A0A425C091</accession>
<dbReference type="EMBL" id="QKXF01000609">
    <property type="protein sequence ID" value="RQM10469.1"/>
    <property type="molecule type" value="Genomic_DNA"/>
</dbReference>